<dbReference type="AlphaFoldDB" id="K8EKY1"/>
<dbReference type="RefSeq" id="XP_007510356.1">
    <property type="nucleotide sequence ID" value="XM_007510294.1"/>
</dbReference>
<protein>
    <submittedName>
        <fullName evidence="1">Uncharacterized protein</fullName>
    </submittedName>
</protein>
<gene>
    <name evidence="1" type="ordered locus">Bathy11g01360</name>
</gene>
<reference evidence="1 2" key="1">
    <citation type="submission" date="2011-10" db="EMBL/GenBank/DDBJ databases">
        <authorList>
            <person name="Genoscope - CEA"/>
        </authorList>
    </citation>
    <scope>NUCLEOTIDE SEQUENCE [LARGE SCALE GENOMIC DNA]</scope>
    <source>
        <strain evidence="1 2">RCC 1105</strain>
    </source>
</reference>
<dbReference type="KEGG" id="bpg:Bathy11g01360"/>
<dbReference type="Proteomes" id="UP000198341">
    <property type="component" value="Chromosome 11"/>
</dbReference>
<name>K8EKY1_9CHLO</name>
<evidence type="ECO:0000313" key="1">
    <source>
        <dbReference type="EMBL" id="CCO18701.1"/>
    </source>
</evidence>
<organism evidence="1 2">
    <name type="scientific">Bathycoccus prasinos</name>
    <dbReference type="NCBI Taxonomy" id="41875"/>
    <lineage>
        <taxon>Eukaryota</taxon>
        <taxon>Viridiplantae</taxon>
        <taxon>Chlorophyta</taxon>
        <taxon>Mamiellophyceae</taxon>
        <taxon>Mamiellales</taxon>
        <taxon>Bathycoccaceae</taxon>
        <taxon>Bathycoccus</taxon>
    </lineage>
</organism>
<accession>K8EKY1</accession>
<proteinExistence type="predicted"/>
<keyword evidence="2" id="KW-1185">Reference proteome</keyword>
<evidence type="ECO:0000313" key="2">
    <source>
        <dbReference type="Proteomes" id="UP000198341"/>
    </source>
</evidence>
<sequence length="132" mass="14417">MKKRTTTRKLSSSSSSSSSSLVVVIFGAFLFLSSSSSSYAPVAVAEKEDPTTTTSTSSQLRSNSKCIDRGYDPNVVRCDYCRVALKDALGENDYQNQFVSECLECCKENDEDENDDAFNGVKFDRATITACS</sequence>
<dbReference type="EMBL" id="FO082268">
    <property type="protein sequence ID" value="CCO18701.1"/>
    <property type="molecule type" value="Genomic_DNA"/>
</dbReference>
<dbReference type="GeneID" id="19012816"/>